<evidence type="ECO:0000313" key="3">
    <source>
        <dbReference type="Proteomes" id="UP000468735"/>
    </source>
</evidence>
<evidence type="ECO:0000313" key="2">
    <source>
        <dbReference type="EMBL" id="KAB2347301.1"/>
    </source>
</evidence>
<proteinExistence type="predicted"/>
<dbReference type="EMBL" id="WBMT01000009">
    <property type="protein sequence ID" value="KAB2347301.1"/>
    <property type="molecule type" value="Genomic_DNA"/>
</dbReference>
<keyword evidence="1" id="KW-0175">Coiled coil</keyword>
<gene>
    <name evidence="2" type="ORF">F8566_20015</name>
</gene>
<dbReference type="RefSeq" id="WP_151562001.1">
    <property type="nucleotide sequence ID" value="NZ_WBMT01000009.1"/>
</dbReference>
<feature type="coiled-coil region" evidence="1">
    <location>
        <begin position="10"/>
        <end position="51"/>
    </location>
</feature>
<dbReference type="AlphaFoldDB" id="A0A6H9Z0B4"/>
<protein>
    <submittedName>
        <fullName evidence="2">Uncharacterized protein</fullName>
    </submittedName>
</protein>
<evidence type="ECO:0000256" key="1">
    <source>
        <dbReference type="SAM" id="Coils"/>
    </source>
</evidence>
<keyword evidence="3" id="KW-1185">Reference proteome</keyword>
<sequence length="146" mass="15913">MTEPADGRLIEQLRSEISGLHETVAAADADRDRLDTALNEALCERDDLNDLLDQFAWSVAPIEVIGEHSSGNDPWANAMEIVTPAADVEQLRADRDRLAGVVKQAIAYLEARNRISPDGLPAKDCAGLVERLRSALKEPQEAPDAE</sequence>
<dbReference type="OrthoDB" id="3544461at2"/>
<reference evidence="2 3" key="1">
    <citation type="submission" date="2019-09" db="EMBL/GenBank/DDBJ databases">
        <title>Actinomadura physcomitrii sp. nov., a novel actinomycete isolated from moss [Physcomitrium sphaericum (Ludw) Fuernr].</title>
        <authorList>
            <person name="Zhuang X."/>
            <person name="Liu C."/>
        </authorList>
    </citation>
    <scope>NUCLEOTIDE SEQUENCE [LARGE SCALE GENOMIC DNA]</scope>
    <source>
        <strain evidence="2 3">HMC1</strain>
    </source>
</reference>
<dbReference type="Proteomes" id="UP000468735">
    <property type="component" value="Unassembled WGS sequence"/>
</dbReference>
<comment type="caution">
    <text evidence="2">The sequence shown here is derived from an EMBL/GenBank/DDBJ whole genome shotgun (WGS) entry which is preliminary data.</text>
</comment>
<name>A0A6H9Z0B4_9ACTN</name>
<accession>A0A6H9Z0B4</accession>
<organism evidence="2 3">
    <name type="scientific">Actinomadura rudentiformis</name>
    <dbReference type="NCBI Taxonomy" id="359158"/>
    <lineage>
        <taxon>Bacteria</taxon>
        <taxon>Bacillati</taxon>
        <taxon>Actinomycetota</taxon>
        <taxon>Actinomycetes</taxon>
        <taxon>Streptosporangiales</taxon>
        <taxon>Thermomonosporaceae</taxon>
        <taxon>Actinomadura</taxon>
    </lineage>
</organism>